<dbReference type="PANTHER" id="PTHR43187">
    <property type="entry name" value="GLUTAMINE AMIDOTRANSFERASE DUG3-RELATED"/>
    <property type="match status" value="1"/>
</dbReference>
<dbReference type="InterPro" id="IPR017932">
    <property type="entry name" value="GATase_2_dom"/>
</dbReference>
<reference evidence="4 5" key="1">
    <citation type="journal article" date="2020" name="Fungal Divers.">
        <title>Resolving the Mortierellaceae phylogeny through synthesis of multi-gene phylogenetics and phylogenomics.</title>
        <authorList>
            <person name="Vandepol N."/>
            <person name="Liber J."/>
            <person name="Desiro A."/>
            <person name="Na H."/>
            <person name="Kennedy M."/>
            <person name="Barry K."/>
            <person name="Grigoriev I.V."/>
            <person name="Miller A.N."/>
            <person name="O'Donnell K."/>
            <person name="Stajich J.E."/>
            <person name="Bonito G."/>
        </authorList>
    </citation>
    <scope>NUCLEOTIDE SEQUENCE [LARGE SCALE GENOMIC DNA]</scope>
    <source>
        <strain evidence="4 5">AD045</strain>
    </source>
</reference>
<dbReference type="InterPro" id="IPR052373">
    <property type="entry name" value="Gamma-glu_amide_hydrolase"/>
</dbReference>
<dbReference type="InterPro" id="IPR026869">
    <property type="entry name" value="EgtC-like"/>
</dbReference>
<evidence type="ECO:0000313" key="5">
    <source>
        <dbReference type="Proteomes" id="UP001194696"/>
    </source>
</evidence>
<feature type="region of interest" description="Disordered" evidence="2">
    <location>
        <begin position="301"/>
        <end position="326"/>
    </location>
</feature>
<dbReference type="Proteomes" id="UP001194696">
    <property type="component" value="Unassembled WGS sequence"/>
</dbReference>
<sequence length="442" mass="48065">MNLIRLANKIKSPLVFAHVRASTAGSVSESNCHPWQYGRLMFMHNGNIANFHLIKRKVQESLPDEIFLNVNGNTDSEWAFAVFLSQLKTPLQAEPFCHQELKEAVVKTIAKLNAWIKDAANATTPTTPGSLGITTGDGPSMMNFAVTDGVTVVCSRYISSRHLEAASLYYSSGNRFEKCNSSQYRMVKDNRRQDMVVIASEPLTFEKADWLTIPTNSVMIVTCRMNVLIYPVLDEYHNPISRGCSGVEQDIPVSVATVIGENRVDGARDTENREVVFVEGQVQRPTALSIETNILSGSLRSSDRDLTGFDSGKPSSYLPSSPSASSMSLSTESLSLISVPGYTKPRGEDSADEECSGSDLDHGHKVDSDDGDSDDEIEADYRIFPSKRRVLSALTSSSSPNARFGIPVASSPVAAVTRTANVAATLISSIERNASRGRPSSV</sequence>
<dbReference type="PROSITE" id="PS51278">
    <property type="entry name" value="GATASE_TYPE_2"/>
    <property type="match status" value="1"/>
</dbReference>
<evidence type="ECO:0000313" key="4">
    <source>
        <dbReference type="EMBL" id="KAG0295957.1"/>
    </source>
</evidence>
<keyword evidence="5" id="KW-1185">Reference proteome</keyword>
<keyword evidence="1" id="KW-0315">Glutamine amidotransferase</keyword>
<dbReference type="InterPro" id="IPR029055">
    <property type="entry name" value="Ntn_hydrolases_N"/>
</dbReference>
<feature type="region of interest" description="Disordered" evidence="2">
    <location>
        <begin position="339"/>
        <end position="376"/>
    </location>
</feature>
<organism evidence="4 5">
    <name type="scientific">Linnemannia gamsii</name>
    <dbReference type="NCBI Taxonomy" id="64522"/>
    <lineage>
        <taxon>Eukaryota</taxon>
        <taxon>Fungi</taxon>
        <taxon>Fungi incertae sedis</taxon>
        <taxon>Mucoromycota</taxon>
        <taxon>Mortierellomycotina</taxon>
        <taxon>Mortierellomycetes</taxon>
        <taxon>Mortierellales</taxon>
        <taxon>Mortierellaceae</taxon>
        <taxon>Linnemannia</taxon>
    </lineage>
</organism>
<feature type="domain" description="Glutamine amidotransferase type-2" evidence="3">
    <location>
        <begin position="1"/>
        <end position="190"/>
    </location>
</feature>
<evidence type="ECO:0000259" key="3">
    <source>
        <dbReference type="PROSITE" id="PS51278"/>
    </source>
</evidence>
<comment type="caution">
    <text evidence="4">The sequence shown here is derived from an EMBL/GenBank/DDBJ whole genome shotgun (WGS) entry which is preliminary data.</text>
</comment>
<name>A0ABQ7KDR6_9FUNG</name>
<dbReference type="EMBL" id="JAAAIM010000069">
    <property type="protein sequence ID" value="KAG0295957.1"/>
    <property type="molecule type" value="Genomic_DNA"/>
</dbReference>
<accession>A0ABQ7KDR6</accession>
<feature type="compositionally biased region" description="Basic and acidic residues" evidence="2">
    <location>
        <begin position="359"/>
        <end position="368"/>
    </location>
</feature>
<dbReference type="Pfam" id="PF13230">
    <property type="entry name" value="GATase_4"/>
    <property type="match status" value="1"/>
</dbReference>
<protein>
    <recommendedName>
        <fullName evidence="3">Glutamine amidotransferase type-2 domain-containing protein</fullName>
    </recommendedName>
</protein>
<evidence type="ECO:0000256" key="1">
    <source>
        <dbReference type="ARBA" id="ARBA00022962"/>
    </source>
</evidence>
<gene>
    <name evidence="4" type="ORF">BGZ96_010488</name>
</gene>
<dbReference type="PANTHER" id="PTHR43187:SF1">
    <property type="entry name" value="GLUTAMINE AMIDOTRANSFERASE DUG3-RELATED"/>
    <property type="match status" value="1"/>
</dbReference>
<dbReference type="Gene3D" id="3.60.20.10">
    <property type="entry name" value="Glutamine Phosphoribosylpyrophosphate, subunit 1, domain 1"/>
    <property type="match status" value="1"/>
</dbReference>
<feature type="compositionally biased region" description="Low complexity" evidence="2">
    <location>
        <begin position="311"/>
        <end position="326"/>
    </location>
</feature>
<dbReference type="SUPFAM" id="SSF56235">
    <property type="entry name" value="N-terminal nucleophile aminohydrolases (Ntn hydrolases)"/>
    <property type="match status" value="1"/>
</dbReference>
<dbReference type="CDD" id="cd01908">
    <property type="entry name" value="YafJ"/>
    <property type="match status" value="1"/>
</dbReference>
<proteinExistence type="predicted"/>
<evidence type="ECO:0000256" key="2">
    <source>
        <dbReference type="SAM" id="MobiDB-lite"/>
    </source>
</evidence>